<evidence type="ECO:0000313" key="6">
    <source>
        <dbReference type="Proteomes" id="UP001501842"/>
    </source>
</evidence>
<comment type="caution">
    <text evidence="5">The sequence shown here is derived from an EMBL/GenBank/DDBJ whole genome shotgun (WGS) entry which is preliminary data.</text>
</comment>
<sequence>MPDETTRRAYGGLSADERKTHRRDRLIDVALSAMAANDWRSATVAGVCAAAGLNKRYFYESFTDLDRLASAVIDRIADEVGREALAAFVSSSGRPLEEQARAAISAIVHVMAGDPRKAQVLFGAAAGPPEVQQHRARVLQSLTQILVDHARVIHGVELAADSLARTAPPFVVGGTAETILAWTKGTLDVPLESVIDDLTTLWLITGNGAAQNARQRLPQDNRDHIERTTNSPTP</sequence>
<gene>
    <name evidence="5" type="ORF">GCM10010439_55750</name>
</gene>
<evidence type="ECO:0000256" key="1">
    <source>
        <dbReference type="ARBA" id="ARBA00023125"/>
    </source>
</evidence>
<evidence type="ECO:0000256" key="3">
    <source>
        <dbReference type="SAM" id="MobiDB-lite"/>
    </source>
</evidence>
<keyword evidence="1 2" id="KW-0238">DNA-binding</keyword>
<name>A0ABP6H200_9ACTN</name>
<evidence type="ECO:0000256" key="2">
    <source>
        <dbReference type="PROSITE-ProRule" id="PRU00335"/>
    </source>
</evidence>
<dbReference type="PROSITE" id="PS50977">
    <property type="entry name" value="HTH_TETR_2"/>
    <property type="match status" value="1"/>
</dbReference>
<protein>
    <submittedName>
        <fullName evidence="5">Transcriptional regulator</fullName>
    </submittedName>
</protein>
<keyword evidence="6" id="KW-1185">Reference proteome</keyword>
<dbReference type="InterPro" id="IPR050109">
    <property type="entry name" value="HTH-type_TetR-like_transc_reg"/>
</dbReference>
<evidence type="ECO:0000259" key="4">
    <source>
        <dbReference type="PROSITE" id="PS50977"/>
    </source>
</evidence>
<feature type="domain" description="HTH tetR-type" evidence="4">
    <location>
        <begin position="20"/>
        <end position="80"/>
    </location>
</feature>
<evidence type="ECO:0000313" key="5">
    <source>
        <dbReference type="EMBL" id="GAA2734128.1"/>
    </source>
</evidence>
<dbReference type="Proteomes" id="UP001501842">
    <property type="component" value="Unassembled WGS sequence"/>
</dbReference>
<dbReference type="PANTHER" id="PTHR30055:SF226">
    <property type="entry name" value="HTH-TYPE TRANSCRIPTIONAL REGULATOR PKSA"/>
    <property type="match status" value="1"/>
</dbReference>
<dbReference type="Gene3D" id="1.10.357.10">
    <property type="entry name" value="Tetracycline Repressor, domain 2"/>
    <property type="match status" value="1"/>
</dbReference>
<feature type="DNA-binding region" description="H-T-H motif" evidence="2">
    <location>
        <begin position="43"/>
        <end position="62"/>
    </location>
</feature>
<dbReference type="InterPro" id="IPR009057">
    <property type="entry name" value="Homeodomain-like_sf"/>
</dbReference>
<accession>A0ABP6H200</accession>
<dbReference type="SUPFAM" id="SSF46689">
    <property type="entry name" value="Homeodomain-like"/>
    <property type="match status" value="1"/>
</dbReference>
<feature type="region of interest" description="Disordered" evidence="3">
    <location>
        <begin position="212"/>
        <end position="234"/>
    </location>
</feature>
<feature type="compositionally biased region" description="Basic and acidic residues" evidence="3">
    <location>
        <begin position="217"/>
        <end position="227"/>
    </location>
</feature>
<dbReference type="InterPro" id="IPR001647">
    <property type="entry name" value="HTH_TetR"/>
</dbReference>
<organism evidence="5 6">
    <name type="scientific">Actinocorallia aurantiaca</name>
    <dbReference type="NCBI Taxonomy" id="46204"/>
    <lineage>
        <taxon>Bacteria</taxon>
        <taxon>Bacillati</taxon>
        <taxon>Actinomycetota</taxon>
        <taxon>Actinomycetes</taxon>
        <taxon>Streptosporangiales</taxon>
        <taxon>Thermomonosporaceae</taxon>
        <taxon>Actinocorallia</taxon>
    </lineage>
</organism>
<proteinExistence type="predicted"/>
<dbReference type="PANTHER" id="PTHR30055">
    <property type="entry name" value="HTH-TYPE TRANSCRIPTIONAL REGULATOR RUTR"/>
    <property type="match status" value="1"/>
</dbReference>
<reference evidence="6" key="1">
    <citation type="journal article" date="2019" name="Int. J. Syst. Evol. Microbiol.">
        <title>The Global Catalogue of Microorganisms (GCM) 10K type strain sequencing project: providing services to taxonomists for standard genome sequencing and annotation.</title>
        <authorList>
            <consortium name="The Broad Institute Genomics Platform"/>
            <consortium name="The Broad Institute Genome Sequencing Center for Infectious Disease"/>
            <person name="Wu L."/>
            <person name="Ma J."/>
        </authorList>
    </citation>
    <scope>NUCLEOTIDE SEQUENCE [LARGE SCALE GENOMIC DNA]</scope>
    <source>
        <strain evidence="6">JCM 8201</strain>
    </source>
</reference>
<dbReference type="RefSeq" id="WP_344454509.1">
    <property type="nucleotide sequence ID" value="NZ_BAAATZ010000029.1"/>
</dbReference>
<dbReference type="EMBL" id="BAAATZ010000029">
    <property type="protein sequence ID" value="GAA2734128.1"/>
    <property type="molecule type" value="Genomic_DNA"/>
</dbReference>